<reference evidence="1 2" key="1">
    <citation type="submission" date="2015-07" db="EMBL/GenBank/DDBJ databases">
        <authorList>
            <consortium name="Pathogen Informatics"/>
        </authorList>
    </citation>
    <scope>NUCLEOTIDE SEQUENCE [LARGE SCALE GENOMIC DNA]</scope>
    <source>
        <strain evidence="1 2">A316</strain>
    </source>
</reference>
<evidence type="ECO:0000313" key="2">
    <source>
        <dbReference type="Proteomes" id="UP000041770"/>
    </source>
</evidence>
<proteinExistence type="predicted"/>
<evidence type="ECO:0008006" key="3">
    <source>
        <dbReference type="Google" id="ProtNLM"/>
    </source>
</evidence>
<name>A0A655XV71_VIBCL</name>
<dbReference type="EMBL" id="CWQY01000004">
    <property type="protein sequence ID" value="CSC21316.1"/>
    <property type="molecule type" value="Genomic_DNA"/>
</dbReference>
<dbReference type="AlphaFoldDB" id="A0A655XV71"/>
<protein>
    <recommendedName>
        <fullName evidence="3">Phage tail protein</fullName>
    </recommendedName>
</protein>
<evidence type="ECO:0000313" key="1">
    <source>
        <dbReference type="EMBL" id="CSC21316.1"/>
    </source>
</evidence>
<sequence>MAGIGRGTRGIDTKLLYNLTAGTKAASGFTLEVGDITSIGDIKDSANTTEVTVYGEGYTNTFTTVKNVGQIDLEFLANTEDAGQTALETLYANQNTASFAIRLVQGERQTDYMFDGQVSSFGISSAADDVVRYAVSLVVHGKVHKENKAGALSAKA</sequence>
<dbReference type="RefSeq" id="WP_000907300.1">
    <property type="nucleotide sequence ID" value="NZ_CADDXB010000001.1"/>
</dbReference>
<organism evidence="1 2">
    <name type="scientific">Vibrio cholerae</name>
    <dbReference type="NCBI Taxonomy" id="666"/>
    <lineage>
        <taxon>Bacteria</taxon>
        <taxon>Pseudomonadati</taxon>
        <taxon>Pseudomonadota</taxon>
        <taxon>Gammaproteobacteria</taxon>
        <taxon>Vibrionales</taxon>
        <taxon>Vibrionaceae</taxon>
        <taxon>Vibrio</taxon>
    </lineage>
</organism>
<dbReference type="Gene3D" id="4.10.410.40">
    <property type="match status" value="1"/>
</dbReference>
<dbReference type="Proteomes" id="UP000041770">
    <property type="component" value="Unassembled WGS sequence"/>
</dbReference>
<gene>
    <name evidence="1" type="ORF">ERS013200_00840</name>
</gene>
<accession>A0A655XV71</accession>